<evidence type="ECO:0000313" key="2">
    <source>
        <dbReference type="EMBL" id="GCC36637.1"/>
    </source>
</evidence>
<protein>
    <recommendedName>
        <fullName evidence="4">Required for excision 1-B domain-containing protein</fullName>
    </recommendedName>
</protein>
<sequence length="177" mass="21048">MMLSQEDQAAERSKSLSRSRSGWRMSANGLNTLVRTLYALQEERVEAYRLFDLGHQAYLRSAPNYDFIKYRQLVHEITQAFNRISKEVIQLKDRFHEEYDRPDLSEHIARVQEREREKLELTARLQLAKQNMLDHPGNETYQEEARELKQRIRKTIEAINEILQDFKYDSEEIEASG</sequence>
<gene>
    <name evidence="2" type="ORF">chiPu_0015132</name>
</gene>
<reference evidence="2 3" key="1">
    <citation type="journal article" date="2018" name="Nat. Ecol. Evol.">
        <title>Shark genomes provide insights into elasmobranch evolution and the origin of vertebrates.</title>
        <authorList>
            <person name="Hara Y"/>
            <person name="Yamaguchi K"/>
            <person name="Onimaru K"/>
            <person name="Kadota M"/>
            <person name="Koyanagi M"/>
            <person name="Keeley SD"/>
            <person name="Tatsumi K"/>
            <person name="Tanaka K"/>
            <person name="Motone F"/>
            <person name="Kageyama Y"/>
            <person name="Nozu R"/>
            <person name="Adachi N"/>
            <person name="Nishimura O"/>
            <person name="Nakagawa R"/>
            <person name="Tanegashima C"/>
            <person name="Kiyatake I"/>
            <person name="Matsumoto R"/>
            <person name="Murakumo K"/>
            <person name="Nishida K"/>
            <person name="Terakita A"/>
            <person name="Kuratani S"/>
            <person name="Sato K"/>
            <person name="Hyodo S Kuraku.S."/>
        </authorList>
    </citation>
    <scope>NUCLEOTIDE SEQUENCE [LARGE SCALE GENOMIC DNA]</scope>
</reference>
<dbReference type="PANTHER" id="PTHR28309">
    <property type="entry name" value="REQUIRED FOR EXCISION 1-B DOMAIN-CONTAINING PROTEIN"/>
    <property type="match status" value="1"/>
</dbReference>
<dbReference type="PANTHER" id="PTHR28309:SF1">
    <property type="entry name" value="REQUIRED FOR EXCISION 1-B DOMAIN-CONTAINING PROTEIN"/>
    <property type="match status" value="1"/>
</dbReference>
<evidence type="ECO:0000313" key="3">
    <source>
        <dbReference type="Proteomes" id="UP000287033"/>
    </source>
</evidence>
<dbReference type="InterPro" id="IPR039491">
    <property type="entry name" value="REX1-B"/>
</dbReference>
<dbReference type="Pfam" id="PF14966">
    <property type="entry name" value="DNA_repr_REX1B"/>
    <property type="match status" value="1"/>
</dbReference>
<dbReference type="AlphaFoldDB" id="A0A401T206"/>
<dbReference type="OrthoDB" id="434723at2759"/>
<keyword evidence="3" id="KW-1185">Reference proteome</keyword>
<dbReference type="OMA" id="VQGLRAW"/>
<comment type="caution">
    <text evidence="2">The sequence shown here is derived from an EMBL/GenBank/DDBJ whole genome shotgun (WGS) entry which is preliminary data.</text>
</comment>
<feature type="coiled-coil region" evidence="1">
    <location>
        <begin position="111"/>
        <end position="165"/>
    </location>
</feature>
<dbReference type="EMBL" id="BEZZ01000860">
    <property type="protein sequence ID" value="GCC36637.1"/>
    <property type="molecule type" value="Genomic_DNA"/>
</dbReference>
<accession>A0A401T206</accession>
<keyword evidence="1" id="KW-0175">Coiled coil</keyword>
<organism evidence="2 3">
    <name type="scientific">Chiloscyllium punctatum</name>
    <name type="common">Brownbanded bambooshark</name>
    <name type="synonym">Hemiscyllium punctatum</name>
    <dbReference type="NCBI Taxonomy" id="137246"/>
    <lineage>
        <taxon>Eukaryota</taxon>
        <taxon>Metazoa</taxon>
        <taxon>Chordata</taxon>
        <taxon>Craniata</taxon>
        <taxon>Vertebrata</taxon>
        <taxon>Chondrichthyes</taxon>
        <taxon>Elasmobranchii</taxon>
        <taxon>Galeomorphii</taxon>
        <taxon>Galeoidea</taxon>
        <taxon>Orectolobiformes</taxon>
        <taxon>Hemiscylliidae</taxon>
        <taxon>Chiloscyllium</taxon>
    </lineage>
</organism>
<proteinExistence type="predicted"/>
<evidence type="ECO:0008006" key="4">
    <source>
        <dbReference type="Google" id="ProtNLM"/>
    </source>
</evidence>
<dbReference type="STRING" id="137246.A0A401T206"/>
<dbReference type="Proteomes" id="UP000287033">
    <property type="component" value="Unassembled WGS sequence"/>
</dbReference>
<evidence type="ECO:0000256" key="1">
    <source>
        <dbReference type="SAM" id="Coils"/>
    </source>
</evidence>
<name>A0A401T206_CHIPU</name>